<name>A0A0H5R244_9EUKA</name>
<proteinExistence type="predicted"/>
<organism evidence="2">
    <name type="scientific">Spongospora subterranea</name>
    <dbReference type="NCBI Taxonomy" id="70186"/>
    <lineage>
        <taxon>Eukaryota</taxon>
        <taxon>Sar</taxon>
        <taxon>Rhizaria</taxon>
        <taxon>Endomyxa</taxon>
        <taxon>Phytomyxea</taxon>
        <taxon>Plasmodiophorida</taxon>
        <taxon>Plasmodiophoridae</taxon>
        <taxon>Spongospora</taxon>
    </lineage>
</organism>
<evidence type="ECO:0000256" key="1">
    <source>
        <dbReference type="SAM" id="Phobius"/>
    </source>
</evidence>
<dbReference type="EMBL" id="HACM01001477">
    <property type="protein sequence ID" value="CRZ01919.1"/>
    <property type="molecule type" value="Transcribed_RNA"/>
</dbReference>
<dbReference type="AlphaFoldDB" id="A0A0H5R244"/>
<reference evidence="2" key="1">
    <citation type="submission" date="2015-04" db="EMBL/GenBank/DDBJ databases">
        <title>The genome sequence of the plant pathogenic Rhizarian Plasmodiophora brassicae reveals insights in its biotrophic life cycle and the origin of chitin synthesis.</title>
        <authorList>
            <person name="Schwelm A."/>
            <person name="Fogelqvist J."/>
            <person name="Knaust A."/>
            <person name="Julke S."/>
            <person name="Lilja T."/>
            <person name="Dhandapani V."/>
            <person name="Bonilla-Rosso G."/>
            <person name="Karlsson M."/>
            <person name="Shevchenko A."/>
            <person name="Choi S.R."/>
            <person name="Kim H.G."/>
            <person name="Park J.Y."/>
            <person name="Lim Y.P."/>
            <person name="Ludwig-Muller J."/>
            <person name="Dixelius C."/>
        </authorList>
    </citation>
    <scope>NUCLEOTIDE SEQUENCE</scope>
    <source>
        <tissue evidence="2">Potato root galls</tissue>
    </source>
</reference>
<keyword evidence="1" id="KW-0812">Transmembrane</keyword>
<accession>A0A0H5R244</accession>
<keyword evidence="1" id="KW-0472">Membrane</keyword>
<sequence>KNIVQPKLCLFVESVLIETMFEPICQAPAIQATMRISASTQMCCAKQPLPFWGYVLGCRAWRYITGPAFHVLTTLAMDILARSITVGPIPYFQVGQSNRIQSFPLFFSLLVLCLSLLVFLFCHFGLYFFKLQSSLLVLMFVVEMANVII</sequence>
<protein>
    <submittedName>
        <fullName evidence="2">Uncharacterized protein</fullName>
    </submittedName>
</protein>
<feature type="non-terminal residue" evidence="2">
    <location>
        <position position="1"/>
    </location>
</feature>
<evidence type="ECO:0000313" key="2">
    <source>
        <dbReference type="EMBL" id="CRZ01919.1"/>
    </source>
</evidence>
<feature type="transmembrane region" description="Helical" evidence="1">
    <location>
        <begin position="105"/>
        <end position="129"/>
    </location>
</feature>
<keyword evidence="1" id="KW-1133">Transmembrane helix</keyword>